<organism evidence="1 2">
    <name type="scientific">Salibacterium halotolerans</name>
    <dbReference type="NCBI Taxonomy" id="1884432"/>
    <lineage>
        <taxon>Bacteria</taxon>
        <taxon>Bacillati</taxon>
        <taxon>Bacillota</taxon>
        <taxon>Bacilli</taxon>
        <taxon>Bacillales</taxon>
        <taxon>Bacillaceae</taxon>
    </lineage>
</organism>
<proteinExistence type="predicted"/>
<dbReference type="GO" id="GO:0032259">
    <property type="term" value="P:methylation"/>
    <property type="evidence" value="ECO:0007669"/>
    <property type="project" value="UniProtKB-KW"/>
</dbReference>
<dbReference type="SUPFAM" id="SSF53335">
    <property type="entry name" value="S-adenosyl-L-methionine-dependent methyltransferases"/>
    <property type="match status" value="1"/>
</dbReference>
<accession>A0A1I5R500</accession>
<keyword evidence="1" id="KW-0808">Transferase</keyword>
<dbReference type="PANTHER" id="PTHR35276:SF1">
    <property type="entry name" value="TRNA (MNM(5)S(2)U34)-METHYLTRANSFERASE, CHLOROPLASTIC"/>
    <property type="match status" value="1"/>
</dbReference>
<dbReference type="STRING" id="1884432.SAMN05518683_106151"/>
<dbReference type="AlphaFoldDB" id="A0A1I5R500"/>
<dbReference type="CDD" id="cd02440">
    <property type="entry name" value="AdoMet_MTases"/>
    <property type="match status" value="1"/>
</dbReference>
<dbReference type="Pfam" id="PF06962">
    <property type="entry name" value="rRNA_methylase"/>
    <property type="match status" value="1"/>
</dbReference>
<dbReference type="GO" id="GO:0008168">
    <property type="term" value="F:methyltransferase activity"/>
    <property type="evidence" value="ECO:0007669"/>
    <property type="project" value="UniProtKB-KW"/>
</dbReference>
<name>A0A1I5R500_9BACI</name>
<dbReference type="InterPro" id="IPR029063">
    <property type="entry name" value="SAM-dependent_MTases_sf"/>
</dbReference>
<dbReference type="PANTHER" id="PTHR35276">
    <property type="entry name" value="S-ADENOSYL-L-METHIONINE-DEPENDENT METHYLTRANSFERASES SUPERFAMILY PROTEIN"/>
    <property type="match status" value="1"/>
</dbReference>
<dbReference type="Gene3D" id="3.40.50.150">
    <property type="entry name" value="Vaccinia Virus protein VP39"/>
    <property type="match status" value="1"/>
</dbReference>
<reference evidence="2" key="1">
    <citation type="submission" date="2016-10" db="EMBL/GenBank/DDBJ databases">
        <authorList>
            <person name="Varghese N."/>
            <person name="Submissions S."/>
        </authorList>
    </citation>
    <scope>NUCLEOTIDE SEQUENCE [LARGE SCALE GENOMIC DNA]</scope>
    <source>
        <strain evidence="2">S7</strain>
    </source>
</reference>
<sequence length="190" mass="21455">MTMPDVLTFAKEWMERVLENGDTAVDATAGTGRDTLHLARCVGNSGSVFSFDIQAEALEQTKQRLEKHHLQERVFLLNTGHEHAAGQLPDEHRRNLKAAVFNLGYLPGGDKTVTTRTDTTIQAVSQLLNIIKPGGLLFVVVYPGHKEGRVEKDRLEDYAASLPQKEIQVLRYEFMNQVNHPPFLFIFEKR</sequence>
<dbReference type="OrthoDB" id="9792989at2"/>
<dbReference type="RefSeq" id="WP_093336370.1">
    <property type="nucleotide sequence ID" value="NZ_FOXD01000006.1"/>
</dbReference>
<dbReference type="EMBL" id="FOXD01000006">
    <property type="protein sequence ID" value="SFP53407.1"/>
    <property type="molecule type" value="Genomic_DNA"/>
</dbReference>
<keyword evidence="2" id="KW-1185">Reference proteome</keyword>
<gene>
    <name evidence="1" type="ORF">SAMN05518683_106151</name>
</gene>
<dbReference type="Proteomes" id="UP000198892">
    <property type="component" value="Unassembled WGS sequence"/>
</dbReference>
<evidence type="ECO:0000313" key="2">
    <source>
        <dbReference type="Proteomes" id="UP000198892"/>
    </source>
</evidence>
<dbReference type="InterPro" id="IPR010719">
    <property type="entry name" value="MnmM_MeTrfase"/>
</dbReference>
<evidence type="ECO:0000313" key="1">
    <source>
        <dbReference type="EMBL" id="SFP53407.1"/>
    </source>
</evidence>
<protein>
    <submittedName>
        <fullName evidence="1">Putative rRNA methylase</fullName>
    </submittedName>
</protein>
<keyword evidence="1" id="KW-0489">Methyltransferase</keyword>